<organism evidence="1 2">
    <name type="scientific">Candidatus Uhrbacteria bacterium GW2011_GWE2_45_35</name>
    <dbReference type="NCBI Taxonomy" id="1618993"/>
    <lineage>
        <taxon>Bacteria</taxon>
        <taxon>Candidatus Uhriibacteriota</taxon>
    </lineage>
</organism>
<protein>
    <recommendedName>
        <fullName evidence="3">FecR protein domain-containing protein</fullName>
    </recommendedName>
</protein>
<dbReference type="EMBL" id="LCKW01000069">
    <property type="protein sequence ID" value="KKU05459.1"/>
    <property type="molecule type" value="Genomic_DNA"/>
</dbReference>
<gene>
    <name evidence="1" type="ORF">UX09_C0069G0006</name>
</gene>
<dbReference type="Proteomes" id="UP000034354">
    <property type="component" value="Unassembled WGS sequence"/>
</dbReference>
<evidence type="ECO:0000313" key="1">
    <source>
        <dbReference type="EMBL" id="KKU05459.1"/>
    </source>
</evidence>
<name>A0A0G1MAZ4_9BACT</name>
<reference evidence="1 2" key="1">
    <citation type="journal article" date="2015" name="Nature">
        <title>rRNA introns, odd ribosomes, and small enigmatic genomes across a large radiation of phyla.</title>
        <authorList>
            <person name="Brown C.T."/>
            <person name="Hug L.A."/>
            <person name="Thomas B.C."/>
            <person name="Sharon I."/>
            <person name="Castelle C.J."/>
            <person name="Singh A."/>
            <person name="Wilkins M.J."/>
            <person name="Williams K.H."/>
            <person name="Banfield J.F."/>
        </authorList>
    </citation>
    <scope>NUCLEOTIDE SEQUENCE [LARGE SCALE GENOMIC DNA]</scope>
</reference>
<accession>A0A0G1MAZ4</accession>
<evidence type="ECO:0008006" key="3">
    <source>
        <dbReference type="Google" id="ProtNLM"/>
    </source>
</evidence>
<evidence type="ECO:0000313" key="2">
    <source>
        <dbReference type="Proteomes" id="UP000034354"/>
    </source>
</evidence>
<proteinExistence type="predicted"/>
<comment type="caution">
    <text evidence="1">The sequence shown here is derived from an EMBL/GenBank/DDBJ whole genome shotgun (WGS) entry which is preliminary data.</text>
</comment>
<dbReference type="AlphaFoldDB" id="A0A0G1MAZ4"/>
<sequence length="248" mass="27361">MNKILVGSFLIAVTGLLLAARFGFEFAGGEGYVEALPAQVEIISGSVTVERSGVSRTAVNGESLKRGEIIRTSDTTRAIIKIGERISIVLDERTDVSIEQILPSQVEIKIIRGRLLAKTSNETEELLISTPVSFGSINSGILSVVRYDWLDKTDYLPFGTTVFVNQKDDYKNVSQGGVEALEKEPFGLTKIDFDWQGSSAVEFYEWVSEMGVGCWFFGISESSKDFVLNGNRCRLRRRFIAGINGIID</sequence>